<dbReference type="EMBL" id="CP060636">
    <property type="protein sequence ID" value="QNM12121.1"/>
    <property type="molecule type" value="Genomic_DNA"/>
</dbReference>
<dbReference type="RefSeq" id="WP_117455088.1">
    <property type="nucleotide sequence ID" value="NZ_CP060636.1"/>
</dbReference>
<name>A0A7G9GMT9_9FIRM</name>
<proteinExistence type="predicted"/>
<dbReference type="AlphaFoldDB" id="A0A7G9GMT9"/>
<keyword evidence="1" id="KW-0472">Membrane</keyword>
<reference evidence="2 3" key="1">
    <citation type="submission" date="2020-08" db="EMBL/GenBank/DDBJ databases">
        <authorList>
            <person name="Liu C."/>
            <person name="Sun Q."/>
        </authorList>
    </citation>
    <scope>NUCLEOTIDE SEQUENCE [LARGE SCALE GENOMIC DNA]</scope>
    <source>
        <strain evidence="2 3">NSJ-61</strain>
    </source>
</reference>
<evidence type="ECO:0000313" key="3">
    <source>
        <dbReference type="Proteomes" id="UP000515856"/>
    </source>
</evidence>
<keyword evidence="1" id="KW-1133">Transmembrane helix</keyword>
<sequence>MNQHHKSLSFLMELLIVIFFFTIASGICVLVMSNAKDKQLYAKNVKTSLIYGQNLIDEENDYLYKSKFYLNEEGVPQQEEAMYQVTIAIKQEGSHGDLCEMHITKQNKETAVLSFYRQEVRP</sequence>
<protein>
    <recommendedName>
        <fullName evidence="4">Type II secretion system protein</fullName>
    </recommendedName>
</protein>
<evidence type="ECO:0000256" key="1">
    <source>
        <dbReference type="SAM" id="Phobius"/>
    </source>
</evidence>
<organism evidence="2 3">
    <name type="scientific">[Eubacterium] hominis</name>
    <dbReference type="NCBI Taxonomy" id="2764325"/>
    <lineage>
        <taxon>Bacteria</taxon>
        <taxon>Bacillati</taxon>
        <taxon>Bacillota</taxon>
        <taxon>Erysipelotrichia</taxon>
        <taxon>Erysipelotrichales</taxon>
        <taxon>Erysipelotrichaceae</taxon>
        <taxon>Amedibacillus</taxon>
    </lineage>
</organism>
<dbReference type="KEGG" id="ehn:H9Q80_18060"/>
<evidence type="ECO:0000313" key="2">
    <source>
        <dbReference type="EMBL" id="QNM12121.1"/>
    </source>
</evidence>
<keyword evidence="3" id="KW-1185">Reference proteome</keyword>
<evidence type="ECO:0008006" key="4">
    <source>
        <dbReference type="Google" id="ProtNLM"/>
    </source>
</evidence>
<dbReference type="Proteomes" id="UP000515856">
    <property type="component" value="Chromosome"/>
</dbReference>
<keyword evidence="1" id="KW-0812">Transmembrane</keyword>
<gene>
    <name evidence="2" type="ORF">H9Q80_18060</name>
</gene>
<accession>A0A7G9GMT9</accession>
<feature type="transmembrane region" description="Helical" evidence="1">
    <location>
        <begin position="12"/>
        <end position="33"/>
    </location>
</feature>